<sequence>MNNLISAIEKKHLKNISAVKPGDTVKVHQKVKEGNKERIQIFEGVVIRHKGGNGIESTITVRKIASNVGVERTYPLHSPNIVRIEVIRRAKVRRAYLGYLRGLRGKAARMQEKQFDKLATNVEERDLKPEELAKPEEVVDETPVAETVEEIKEEDTPETPENEEDIENREEVKEEVKTKEQAEAVEKVEEVEEEEKEETSKK</sequence>
<accession>A0A0G0W7S8</accession>
<evidence type="ECO:0000256" key="7">
    <source>
        <dbReference type="SAM" id="MobiDB-lite"/>
    </source>
</evidence>
<proteinExistence type="inferred from homology"/>
<feature type="compositionally biased region" description="Basic and acidic residues" evidence="7">
    <location>
        <begin position="169"/>
        <end position="188"/>
    </location>
</feature>
<dbReference type="Pfam" id="PF01245">
    <property type="entry name" value="Ribosomal_L19"/>
    <property type="match status" value="1"/>
</dbReference>
<keyword evidence="2 5" id="KW-0689">Ribosomal protein</keyword>
<dbReference type="GO" id="GO:0003735">
    <property type="term" value="F:structural constituent of ribosome"/>
    <property type="evidence" value="ECO:0007669"/>
    <property type="project" value="InterPro"/>
</dbReference>
<evidence type="ECO:0000313" key="8">
    <source>
        <dbReference type="EMBL" id="KKS09064.1"/>
    </source>
</evidence>
<keyword evidence="3 5" id="KW-0687">Ribonucleoprotein</keyword>
<dbReference type="PATRIC" id="fig|1618344.3.peg.772"/>
<dbReference type="NCBIfam" id="TIGR01024">
    <property type="entry name" value="rplS_bact"/>
    <property type="match status" value="1"/>
</dbReference>
<feature type="region of interest" description="Disordered" evidence="7">
    <location>
        <begin position="126"/>
        <end position="202"/>
    </location>
</feature>
<feature type="compositionally biased region" description="Acidic residues" evidence="7">
    <location>
        <begin position="147"/>
        <end position="168"/>
    </location>
</feature>
<evidence type="ECO:0000313" key="9">
    <source>
        <dbReference type="Proteomes" id="UP000033869"/>
    </source>
</evidence>
<dbReference type="Proteomes" id="UP000033869">
    <property type="component" value="Unassembled WGS sequence"/>
</dbReference>
<comment type="caution">
    <text evidence="8">The sequence shown here is derived from an EMBL/GenBank/DDBJ whole genome shotgun (WGS) entry which is preliminary data.</text>
</comment>
<evidence type="ECO:0000256" key="2">
    <source>
        <dbReference type="ARBA" id="ARBA00022980"/>
    </source>
</evidence>
<feature type="compositionally biased region" description="Acidic residues" evidence="7">
    <location>
        <begin position="189"/>
        <end position="202"/>
    </location>
</feature>
<protein>
    <recommendedName>
        <fullName evidence="4 5">Large ribosomal subunit protein bL19</fullName>
    </recommendedName>
</protein>
<evidence type="ECO:0000256" key="6">
    <source>
        <dbReference type="RuleBase" id="RU000559"/>
    </source>
</evidence>
<reference evidence="8 9" key="1">
    <citation type="journal article" date="2015" name="Nature">
        <title>rRNA introns, odd ribosomes, and small enigmatic genomes across a large radiation of phyla.</title>
        <authorList>
            <person name="Brown C.T."/>
            <person name="Hug L.A."/>
            <person name="Thomas B.C."/>
            <person name="Sharon I."/>
            <person name="Castelle C.J."/>
            <person name="Singh A."/>
            <person name="Wilkins M.J."/>
            <person name="Williams K.H."/>
            <person name="Banfield J.F."/>
        </authorList>
    </citation>
    <scope>NUCLEOTIDE SEQUENCE [LARGE SCALE GENOMIC DNA]</scope>
</reference>
<organism evidence="8 9">
    <name type="scientific">candidate division CPR2 bacterium GW2011_GWC1_41_48</name>
    <dbReference type="NCBI Taxonomy" id="1618344"/>
    <lineage>
        <taxon>Bacteria</taxon>
        <taxon>Bacteria division CPR2</taxon>
    </lineage>
</organism>
<dbReference type="InterPro" id="IPR038657">
    <property type="entry name" value="Ribosomal_bL19_sf"/>
</dbReference>
<gene>
    <name evidence="5" type="primary">rplS</name>
    <name evidence="8" type="ORF">UU65_C0003G0119</name>
</gene>
<dbReference type="PRINTS" id="PR00061">
    <property type="entry name" value="RIBOSOMALL19"/>
</dbReference>
<dbReference type="PANTHER" id="PTHR15680">
    <property type="entry name" value="RIBOSOMAL PROTEIN L19"/>
    <property type="match status" value="1"/>
</dbReference>
<name>A0A0G0W7S8_UNCC2</name>
<evidence type="ECO:0000256" key="4">
    <source>
        <dbReference type="ARBA" id="ARBA00035171"/>
    </source>
</evidence>
<dbReference type="GO" id="GO:0006412">
    <property type="term" value="P:translation"/>
    <property type="evidence" value="ECO:0007669"/>
    <property type="project" value="UniProtKB-UniRule"/>
</dbReference>
<comment type="function">
    <text evidence="5 6">This protein is located at the 30S-50S ribosomal subunit interface and may play a role in the structure and function of the aminoacyl-tRNA binding site.</text>
</comment>
<dbReference type="InterPro" id="IPR001857">
    <property type="entry name" value="Ribosomal_bL19"/>
</dbReference>
<dbReference type="InterPro" id="IPR008991">
    <property type="entry name" value="Translation_prot_SH3-like_sf"/>
</dbReference>
<dbReference type="HAMAP" id="MF_00402">
    <property type="entry name" value="Ribosomal_bL19"/>
    <property type="match status" value="1"/>
</dbReference>
<dbReference type="GO" id="GO:0022625">
    <property type="term" value="C:cytosolic large ribosomal subunit"/>
    <property type="evidence" value="ECO:0007669"/>
    <property type="project" value="TreeGrafter"/>
</dbReference>
<dbReference type="AlphaFoldDB" id="A0A0G0W7S8"/>
<dbReference type="SUPFAM" id="SSF50104">
    <property type="entry name" value="Translation proteins SH3-like domain"/>
    <property type="match status" value="1"/>
</dbReference>
<comment type="similarity">
    <text evidence="1 5 6">Belongs to the bacterial ribosomal protein bL19 family.</text>
</comment>
<evidence type="ECO:0000256" key="1">
    <source>
        <dbReference type="ARBA" id="ARBA00005781"/>
    </source>
</evidence>
<evidence type="ECO:0000256" key="3">
    <source>
        <dbReference type="ARBA" id="ARBA00023274"/>
    </source>
</evidence>
<dbReference type="EMBL" id="LCBL01000003">
    <property type="protein sequence ID" value="KKS09064.1"/>
    <property type="molecule type" value="Genomic_DNA"/>
</dbReference>
<feature type="compositionally biased region" description="Basic and acidic residues" evidence="7">
    <location>
        <begin position="126"/>
        <end position="137"/>
    </location>
</feature>
<dbReference type="PANTHER" id="PTHR15680:SF9">
    <property type="entry name" value="LARGE RIBOSOMAL SUBUNIT PROTEIN BL19M"/>
    <property type="match status" value="1"/>
</dbReference>
<dbReference type="Gene3D" id="2.30.30.790">
    <property type="match status" value="1"/>
</dbReference>
<evidence type="ECO:0000256" key="5">
    <source>
        <dbReference type="HAMAP-Rule" id="MF_00402"/>
    </source>
</evidence>